<dbReference type="PROSITE" id="PS01186">
    <property type="entry name" value="EGF_2"/>
    <property type="match status" value="1"/>
</dbReference>
<evidence type="ECO:0000256" key="5">
    <source>
        <dbReference type="PROSITE-ProRule" id="PRU00076"/>
    </source>
</evidence>
<dbReference type="InterPro" id="IPR049883">
    <property type="entry name" value="NOTCH1_EGF-like"/>
</dbReference>
<dbReference type="InterPro" id="IPR018097">
    <property type="entry name" value="EGF_Ca-bd_CS"/>
</dbReference>
<dbReference type="Pfam" id="PF07645">
    <property type="entry name" value="EGF_CA"/>
    <property type="match status" value="1"/>
</dbReference>
<evidence type="ECO:0000256" key="6">
    <source>
        <dbReference type="SAM" id="MobiDB-lite"/>
    </source>
</evidence>
<reference evidence="9" key="1">
    <citation type="journal article" date="2021" name="Mol. Ecol. Resour.">
        <title>Apolygus lucorum genome provides insights into omnivorousness and mesophyll feeding.</title>
        <authorList>
            <person name="Liu Y."/>
            <person name="Liu H."/>
            <person name="Wang H."/>
            <person name="Huang T."/>
            <person name="Liu B."/>
            <person name="Yang B."/>
            <person name="Yin L."/>
            <person name="Li B."/>
            <person name="Zhang Y."/>
            <person name="Zhang S."/>
            <person name="Jiang F."/>
            <person name="Zhang X."/>
            <person name="Ren Y."/>
            <person name="Wang B."/>
            <person name="Wang S."/>
            <person name="Lu Y."/>
            <person name="Wu K."/>
            <person name="Fan W."/>
            <person name="Wang G."/>
        </authorList>
    </citation>
    <scope>NUCLEOTIDE SEQUENCE</scope>
    <source>
        <strain evidence="9">12Hb</strain>
    </source>
</reference>
<dbReference type="OrthoDB" id="10045365at2759"/>
<dbReference type="InterPro" id="IPR009030">
    <property type="entry name" value="Growth_fac_rcpt_cys_sf"/>
</dbReference>
<dbReference type="GO" id="GO:0005509">
    <property type="term" value="F:calcium ion binding"/>
    <property type="evidence" value="ECO:0007669"/>
    <property type="project" value="InterPro"/>
</dbReference>
<evidence type="ECO:0000256" key="1">
    <source>
        <dbReference type="ARBA" id="ARBA00022536"/>
    </source>
</evidence>
<evidence type="ECO:0000256" key="7">
    <source>
        <dbReference type="SAM" id="SignalP"/>
    </source>
</evidence>
<keyword evidence="10" id="KW-1185">Reference proteome</keyword>
<proteinExistence type="predicted"/>
<sequence length="332" mass="37559">MTLRRHLGHFYLIILMVYLEVESGEHLKNTSNKLKKDRHQKSPGSSLLRSDGLGGSSDQFKWPWKSYDEWKRSQEQIENEIDQILISGGKMVHGSNRTKIPNGKRRRLKFGSNRSRKRAKKPNVKKLPKRRRMKKTRKKEIQKTIKPVEEAAEVTVKYYSTDNKVSTSFEKFETFIGAFTTESSLRSGGIHQSRWKTKHIHGNKGCTINNGGCEGLCVQTKTSSYCHCPDGFRLDSSGRKCLDLNECLSRNGHGRCQGECVNEWGSFKCGCDSIPGTLLDVDGVTCVPVDHCVDTDCSHICINTRSGAFCSCPEGYTLDNDWKTCKEVPLND</sequence>
<evidence type="ECO:0000313" key="10">
    <source>
        <dbReference type="Proteomes" id="UP000466442"/>
    </source>
</evidence>
<keyword evidence="3" id="KW-0677">Repeat</keyword>
<dbReference type="SUPFAM" id="SSF57184">
    <property type="entry name" value="Growth factor receptor domain"/>
    <property type="match status" value="1"/>
</dbReference>
<feature type="signal peptide" evidence="7">
    <location>
        <begin position="1"/>
        <end position="23"/>
    </location>
</feature>
<dbReference type="PANTHER" id="PTHR24034:SF209">
    <property type="entry name" value="EGF-LIKE DOMAIN-CONTAINING PROTEIN"/>
    <property type="match status" value="1"/>
</dbReference>
<dbReference type="InterPro" id="IPR000742">
    <property type="entry name" value="EGF"/>
</dbReference>
<protein>
    <recommendedName>
        <fullName evidence="8">EGF-like domain-containing protein</fullName>
    </recommendedName>
</protein>
<evidence type="ECO:0000256" key="4">
    <source>
        <dbReference type="ARBA" id="ARBA00023157"/>
    </source>
</evidence>
<dbReference type="InterPro" id="IPR050751">
    <property type="entry name" value="ECM_structural_protein"/>
</dbReference>
<dbReference type="InterPro" id="IPR001881">
    <property type="entry name" value="EGF-like_Ca-bd_dom"/>
</dbReference>
<organism evidence="9 10">
    <name type="scientific">Apolygus lucorum</name>
    <name type="common">Small green plant bug</name>
    <name type="synonym">Lygocoris lucorum</name>
    <dbReference type="NCBI Taxonomy" id="248454"/>
    <lineage>
        <taxon>Eukaryota</taxon>
        <taxon>Metazoa</taxon>
        <taxon>Ecdysozoa</taxon>
        <taxon>Arthropoda</taxon>
        <taxon>Hexapoda</taxon>
        <taxon>Insecta</taxon>
        <taxon>Pterygota</taxon>
        <taxon>Neoptera</taxon>
        <taxon>Paraneoptera</taxon>
        <taxon>Hemiptera</taxon>
        <taxon>Heteroptera</taxon>
        <taxon>Panheteroptera</taxon>
        <taxon>Cimicomorpha</taxon>
        <taxon>Miridae</taxon>
        <taxon>Mirini</taxon>
        <taxon>Apolygus</taxon>
    </lineage>
</organism>
<evidence type="ECO:0000259" key="8">
    <source>
        <dbReference type="PROSITE" id="PS50026"/>
    </source>
</evidence>
<dbReference type="SMART" id="SM00181">
    <property type="entry name" value="EGF"/>
    <property type="match status" value="3"/>
</dbReference>
<evidence type="ECO:0000256" key="2">
    <source>
        <dbReference type="ARBA" id="ARBA00022729"/>
    </source>
</evidence>
<dbReference type="SMART" id="SM00179">
    <property type="entry name" value="EGF_CA"/>
    <property type="match status" value="2"/>
</dbReference>
<feature type="chain" id="PRO_5035875334" description="EGF-like domain-containing protein" evidence="7">
    <location>
        <begin position="24"/>
        <end position="332"/>
    </location>
</feature>
<evidence type="ECO:0000256" key="3">
    <source>
        <dbReference type="ARBA" id="ARBA00022737"/>
    </source>
</evidence>
<keyword evidence="1 5" id="KW-0245">EGF-like domain</keyword>
<dbReference type="Gene3D" id="2.10.25.10">
    <property type="entry name" value="Laminin"/>
    <property type="match status" value="3"/>
</dbReference>
<dbReference type="Proteomes" id="UP000466442">
    <property type="component" value="Unassembled WGS sequence"/>
</dbReference>
<dbReference type="EMBL" id="WIXP02000013">
    <property type="protein sequence ID" value="KAF6200466.1"/>
    <property type="molecule type" value="Genomic_DNA"/>
</dbReference>
<feature type="domain" description="EGF-like" evidence="8">
    <location>
        <begin position="288"/>
        <end position="326"/>
    </location>
</feature>
<dbReference type="AlphaFoldDB" id="A0A8S9WXD4"/>
<dbReference type="PROSITE" id="PS50026">
    <property type="entry name" value="EGF_3"/>
    <property type="match status" value="1"/>
</dbReference>
<keyword evidence="2 7" id="KW-0732">Signal</keyword>
<feature type="region of interest" description="Disordered" evidence="6">
    <location>
        <begin position="112"/>
        <end position="139"/>
    </location>
</feature>
<accession>A0A8S9WXD4</accession>
<feature type="region of interest" description="Disordered" evidence="6">
    <location>
        <begin position="30"/>
        <end position="56"/>
    </location>
</feature>
<evidence type="ECO:0000313" key="9">
    <source>
        <dbReference type="EMBL" id="KAF6200466.1"/>
    </source>
</evidence>
<name>A0A8S9WXD4_APOLU</name>
<gene>
    <name evidence="9" type="ORF">GE061_004909</name>
</gene>
<dbReference type="CDD" id="cd00054">
    <property type="entry name" value="EGF_CA"/>
    <property type="match status" value="1"/>
</dbReference>
<keyword evidence="4" id="KW-1015">Disulfide bond</keyword>
<feature type="compositionally biased region" description="Basic residues" evidence="6">
    <location>
        <begin position="112"/>
        <end position="138"/>
    </location>
</feature>
<dbReference type="PANTHER" id="PTHR24034">
    <property type="entry name" value="EGF-LIKE DOMAIN-CONTAINING PROTEIN"/>
    <property type="match status" value="1"/>
</dbReference>
<dbReference type="PROSITE" id="PS01187">
    <property type="entry name" value="EGF_CA"/>
    <property type="match status" value="1"/>
</dbReference>
<dbReference type="Pfam" id="PF14670">
    <property type="entry name" value="FXa_inhibition"/>
    <property type="match status" value="2"/>
</dbReference>
<comment type="caution">
    <text evidence="9">The sequence shown here is derived from an EMBL/GenBank/DDBJ whole genome shotgun (WGS) entry which is preliminary data.</text>
</comment>
<comment type="caution">
    <text evidence="5">Lacks conserved residue(s) required for the propagation of feature annotation.</text>
</comment>
<feature type="compositionally biased region" description="Low complexity" evidence="6">
    <location>
        <begin position="42"/>
        <end position="51"/>
    </location>
</feature>